<keyword evidence="3" id="KW-1185">Reference proteome</keyword>
<evidence type="ECO:0000259" key="1">
    <source>
        <dbReference type="PROSITE" id="PS50994"/>
    </source>
</evidence>
<dbReference type="PANTHER" id="PTHR35004">
    <property type="entry name" value="TRANSPOSASE RV3428C-RELATED"/>
    <property type="match status" value="1"/>
</dbReference>
<sequence length="318" mass="37119">FLKKEYPRIPATLIHQKLIDNGTINKGDISLSTINRFVNQIKIENKYTGNKDMRRYERAHINEVWCGDSSVGPYIKIDGTKKRTYIIALLDDASRYIVGIDIFFNDTFINLMSIMKTAVTRFGRPKILNFDNGSCYKNKQMELLVARIGSTINYCAPYTPTSKAKVERWFKTLKDQWMSQLNMSDYSSIAELREALLNYVNHYNQSIHSSLNGLCPQDRFFNESYLIKRLPEELIETTFLLEYERRVSADNVVMIDEIEYEVPYRYSKQKVTLRYSPDLSKIYVVDKHTGELTAIKLLNKQENSLIKREKVKFTGGKY</sequence>
<dbReference type="InterPro" id="IPR001584">
    <property type="entry name" value="Integrase_cat-core"/>
</dbReference>
<dbReference type="RefSeq" id="WP_132847816.1">
    <property type="nucleotide sequence ID" value="NZ_SLYC01000006.1"/>
</dbReference>
<reference evidence="2 3" key="1">
    <citation type="submission" date="2019-03" db="EMBL/GenBank/DDBJ databases">
        <title>Genomic Encyclopedia of Type Strains, Phase IV (KMG-IV): sequencing the most valuable type-strain genomes for metagenomic binning, comparative biology and taxonomic classification.</title>
        <authorList>
            <person name="Goeker M."/>
        </authorList>
    </citation>
    <scope>NUCLEOTIDE SEQUENCE [LARGE SCALE GENOMIC DNA]</scope>
    <source>
        <strain evidence="2 3">DSM 100013</strain>
    </source>
</reference>
<name>A0A4V6NSH3_9FIRM</name>
<organism evidence="2 3">
    <name type="scientific">Serpentinicella alkaliphila</name>
    <dbReference type="NCBI Taxonomy" id="1734049"/>
    <lineage>
        <taxon>Bacteria</taxon>
        <taxon>Bacillati</taxon>
        <taxon>Bacillota</taxon>
        <taxon>Clostridia</taxon>
        <taxon>Peptostreptococcales</taxon>
        <taxon>Natronincolaceae</taxon>
        <taxon>Serpentinicella</taxon>
    </lineage>
</organism>
<dbReference type="PANTHER" id="PTHR35004:SF6">
    <property type="entry name" value="TRANSPOSASE"/>
    <property type="match status" value="1"/>
</dbReference>
<gene>
    <name evidence="2" type="ORF">EDD79_100688</name>
</gene>
<dbReference type="InterPro" id="IPR015378">
    <property type="entry name" value="Transposase-like_Mu_C"/>
</dbReference>
<proteinExistence type="predicted"/>
<dbReference type="Pfam" id="PF09299">
    <property type="entry name" value="Mu-transpos_C"/>
    <property type="match status" value="1"/>
</dbReference>
<dbReference type="InterPro" id="IPR012337">
    <property type="entry name" value="RNaseH-like_sf"/>
</dbReference>
<dbReference type="Pfam" id="PF00665">
    <property type="entry name" value="rve"/>
    <property type="match status" value="1"/>
</dbReference>
<dbReference type="PROSITE" id="PS50994">
    <property type="entry name" value="INTEGRASE"/>
    <property type="match status" value="1"/>
</dbReference>
<comment type="caution">
    <text evidence="2">The sequence shown here is derived from an EMBL/GenBank/DDBJ whole genome shotgun (WGS) entry which is preliminary data.</text>
</comment>
<feature type="non-terminal residue" evidence="2">
    <location>
        <position position="1"/>
    </location>
</feature>
<dbReference type="EMBL" id="SLYC01000006">
    <property type="protein sequence ID" value="TCQ04684.1"/>
    <property type="molecule type" value="Genomic_DNA"/>
</dbReference>
<dbReference type="Proteomes" id="UP000295504">
    <property type="component" value="Unassembled WGS sequence"/>
</dbReference>
<dbReference type="GO" id="GO:0015074">
    <property type="term" value="P:DNA integration"/>
    <property type="evidence" value="ECO:0007669"/>
    <property type="project" value="InterPro"/>
</dbReference>
<evidence type="ECO:0000313" key="2">
    <source>
        <dbReference type="EMBL" id="TCQ04684.1"/>
    </source>
</evidence>
<dbReference type="AlphaFoldDB" id="A0A4V6NSH3"/>
<dbReference type="Gene3D" id="3.30.420.10">
    <property type="entry name" value="Ribonuclease H-like superfamily/Ribonuclease H"/>
    <property type="match status" value="1"/>
</dbReference>
<dbReference type="SUPFAM" id="SSF53098">
    <property type="entry name" value="Ribonuclease H-like"/>
    <property type="match status" value="1"/>
</dbReference>
<dbReference type="OrthoDB" id="9794201at2"/>
<accession>A0A4V6NSH3</accession>
<dbReference type="InterPro" id="IPR036397">
    <property type="entry name" value="RNaseH_sf"/>
</dbReference>
<evidence type="ECO:0000313" key="3">
    <source>
        <dbReference type="Proteomes" id="UP000295504"/>
    </source>
</evidence>
<protein>
    <submittedName>
        <fullName evidence="2">Mu transposase-like protein</fullName>
    </submittedName>
</protein>
<feature type="domain" description="Integrase catalytic" evidence="1">
    <location>
        <begin position="56"/>
        <end position="224"/>
    </location>
</feature>
<dbReference type="GO" id="GO:0003676">
    <property type="term" value="F:nucleic acid binding"/>
    <property type="evidence" value="ECO:0007669"/>
    <property type="project" value="InterPro"/>
</dbReference>